<comment type="caution">
    <text evidence="1">The sequence shown here is derived from an EMBL/GenBank/DDBJ whole genome shotgun (WGS) entry which is preliminary data.</text>
</comment>
<reference evidence="1 2" key="1">
    <citation type="submission" date="2020-07" db="EMBL/GenBank/DDBJ databases">
        <title>Halophilic bacteria isolated from french cheeses.</title>
        <authorList>
            <person name="Kothe C.I."/>
            <person name="Farah-Kraiem B."/>
            <person name="Renault P."/>
            <person name="Dridi B."/>
        </authorList>
    </citation>
    <scope>NUCLEOTIDE SEQUENCE [LARGE SCALE GENOMIC DNA]</scope>
    <source>
        <strain evidence="1 2">FME14</strain>
    </source>
</reference>
<evidence type="ECO:0000313" key="1">
    <source>
        <dbReference type="EMBL" id="MBE0458354.1"/>
    </source>
</evidence>
<name>A0ABR9FNH1_9GAMM</name>
<keyword evidence="2" id="KW-1185">Reference proteome</keyword>
<organism evidence="1 2">
    <name type="scientific">Pseudoalteromonas prydzensis</name>
    <dbReference type="NCBI Taxonomy" id="182141"/>
    <lineage>
        <taxon>Bacteria</taxon>
        <taxon>Pseudomonadati</taxon>
        <taxon>Pseudomonadota</taxon>
        <taxon>Gammaproteobacteria</taxon>
        <taxon>Alteromonadales</taxon>
        <taxon>Pseudoalteromonadaceae</taxon>
        <taxon>Pseudoalteromonas</taxon>
    </lineage>
</organism>
<evidence type="ECO:0008006" key="3">
    <source>
        <dbReference type="Google" id="ProtNLM"/>
    </source>
</evidence>
<dbReference type="RefSeq" id="WP_157586614.1">
    <property type="nucleotide sequence ID" value="NZ_BDDT01000001.1"/>
</dbReference>
<dbReference type="Proteomes" id="UP000707245">
    <property type="component" value="Unassembled WGS sequence"/>
</dbReference>
<sequence length="46" mass="5015">MGKNLEICLNADDHINLANNVKTAFKAGASRIELCGAMYFVEVSQN</sequence>
<proteinExistence type="predicted"/>
<gene>
    <name evidence="1" type="ORF">EI167_13025</name>
</gene>
<protein>
    <recommendedName>
        <fullName evidence="3">Copper homeostasis protein CutC</fullName>
    </recommendedName>
</protein>
<evidence type="ECO:0000313" key="2">
    <source>
        <dbReference type="Proteomes" id="UP000707245"/>
    </source>
</evidence>
<dbReference type="EMBL" id="RRZA01000039">
    <property type="protein sequence ID" value="MBE0458354.1"/>
    <property type="molecule type" value="Genomic_DNA"/>
</dbReference>
<accession>A0ABR9FNH1</accession>
<dbReference type="GeneID" id="303295316"/>